<keyword evidence="4" id="KW-0732">Signal</keyword>
<keyword evidence="6" id="KW-1185">Reference proteome</keyword>
<comment type="caution">
    <text evidence="5">The sequence shown here is derived from an EMBL/GenBank/DDBJ whole genome shotgun (WGS) entry which is preliminary data.</text>
</comment>
<evidence type="ECO:0000256" key="3">
    <source>
        <dbReference type="ARBA" id="ARBA00022764"/>
    </source>
</evidence>
<dbReference type="Proteomes" id="UP000281647">
    <property type="component" value="Unassembled WGS sequence"/>
</dbReference>
<dbReference type="GO" id="GO:0042597">
    <property type="term" value="C:periplasmic space"/>
    <property type="evidence" value="ECO:0007669"/>
    <property type="project" value="UniProtKB-SubCell"/>
</dbReference>
<accession>A0A432V3P3</accession>
<dbReference type="AlphaFoldDB" id="A0A432V3P3"/>
<evidence type="ECO:0000313" key="5">
    <source>
        <dbReference type="EMBL" id="RUM96662.1"/>
    </source>
</evidence>
<name>A0A432V3P3_9HYPH</name>
<dbReference type="RefSeq" id="WP_128627716.1">
    <property type="nucleotide sequence ID" value="NZ_RKST01000017.1"/>
</dbReference>
<evidence type="ECO:0000313" key="6">
    <source>
        <dbReference type="Proteomes" id="UP000281647"/>
    </source>
</evidence>
<dbReference type="PANTHER" id="PTHR43649:SF12">
    <property type="entry name" value="DIACETYLCHITOBIOSE BINDING PROTEIN DASA"/>
    <property type="match status" value="1"/>
</dbReference>
<comment type="similarity">
    <text evidence="2">Belongs to the bacterial solute-binding protein 1 family.</text>
</comment>
<evidence type="ECO:0000256" key="1">
    <source>
        <dbReference type="ARBA" id="ARBA00004418"/>
    </source>
</evidence>
<keyword evidence="3" id="KW-0574">Periplasm</keyword>
<evidence type="ECO:0000256" key="2">
    <source>
        <dbReference type="ARBA" id="ARBA00008520"/>
    </source>
</evidence>
<evidence type="ECO:0000256" key="4">
    <source>
        <dbReference type="SAM" id="SignalP"/>
    </source>
</evidence>
<dbReference type="EMBL" id="RKST01000017">
    <property type="protein sequence ID" value="RUM96662.1"/>
    <property type="molecule type" value="Genomic_DNA"/>
</dbReference>
<dbReference type="SUPFAM" id="SSF53850">
    <property type="entry name" value="Periplasmic binding protein-like II"/>
    <property type="match status" value="1"/>
</dbReference>
<organism evidence="5 6">
    <name type="scientific">Borborobacter arsenicus</name>
    <dbReference type="NCBI Taxonomy" id="1851146"/>
    <lineage>
        <taxon>Bacteria</taxon>
        <taxon>Pseudomonadati</taxon>
        <taxon>Pseudomonadota</taxon>
        <taxon>Alphaproteobacteria</taxon>
        <taxon>Hyphomicrobiales</taxon>
        <taxon>Phyllobacteriaceae</taxon>
        <taxon>Borborobacter</taxon>
    </lineage>
</organism>
<dbReference type="Pfam" id="PF13416">
    <property type="entry name" value="SBP_bac_8"/>
    <property type="match status" value="1"/>
</dbReference>
<gene>
    <name evidence="5" type="ORF">EET67_16900</name>
</gene>
<proteinExistence type="inferred from homology"/>
<dbReference type="InterPro" id="IPR050490">
    <property type="entry name" value="Bact_solute-bd_prot1"/>
</dbReference>
<reference evidence="5 6" key="1">
    <citation type="submission" date="2018-11" db="EMBL/GenBank/DDBJ databases">
        <title>Pseudaminobacter arsenicus sp. nov., an arsenic-resistant bacterium isolated from arsenic-rich aquifers.</title>
        <authorList>
            <person name="Mu Y."/>
        </authorList>
    </citation>
    <scope>NUCLEOTIDE SEQUENCE [LARGE SCALE GENOMIC DNA]</scope>
    <source>
        <strain evidence="5 6">CB3</strain>
    </source>
</reference>
<protein>
    <submittedName>
        <fullName evidence="5">Extracellular solute-binding protein</fullName>
    </submittedName>
</protein>
<sequence length="434" mass="48557">MKRKLGGLPLAGSLLLGLAALGATPAQAEGTLKICYMSQPVIDANVAMMEKWANANGVEFEKNPMSYTVYLPKMSQMLSNGGTDCDIFWHNDDWGQLWKQWVEPTSDVAGMDKIRKGPMRAFPNDEGQPTAVPLAHTVGTFFYRTDLVDEKDVPKNWAEIVAVGHKLQEEGKTKWGYVGGMTHQNTWFSIWWSLWTNGCDIFNPKFERDNAVLDKSGWVPTLTEDCHRETIEFWWDNLHKDKISPEAMVSYGRNEANAIFMAGESAFTFADSTFWGEFNNPEKSKIAGKVGMALWPMGPRLNNNVAWDTIWAWGIPKALDPKQKELAKKALGAMLLDHEGQIAQWKGTGGPPPNTDLWPELASQDPVFAKLKEVVFDVKDQVLSAYYFPNWPAVQKAYADISTEALSGKREDIPAVLERGMKTLHDAAVQQIAK</sequence>
<feature type="signal peptide" evidence="4">
    <location>
        <begin position="1"/>
        <end position="28"/>
    </location>
</feature>
<dbReference type="OrthoDB" id="9804061at2"/>
<dbReference type="InterPro" id="IPR006059">
    <property type="entry name" value="SBP"/>
</dbReference>
<comment type="subcellular location">
    <subcellularLocation>
        <location evidence="1">Periplasm</location>
    </subcellularLocation>
</comment>
<feature type="chain" id="PRO_5019518019" evidence="4">
    <location>
        <begin position="29"/>
        <end position="434"/>
    </location>
</feature>
<dbReference type="Gene3D" id="3.40.190.10">
    <property type="entry name" value="Periplasmic binding protein-like II"/>
    <property type="match status" value="2"/>
</dbReference>
<dbReference type="PANTHER" id="PTHR43649">
    <property type="entry name" value="ARABINOSE-BINDING PROTEIN-RELATED"/>
    <property type="match status" value="1"/>
</dbReference>